<dbReference type="AlphaFoldDB" id="A0A938YX18"/>
<evidence type="ECO:0000313" key="3">
    <source>
        <dbReference type="Proteomes" id="UP000809243"/>
    </source>
</evidence>
<dbReference type="Proteomes" id="UP000809243">
    <property type="component" value="Unassembled WGS sequence"/>
</dbReference>
<dbReference type="Pfam" id="PF16363">
    <property type="entry name" value="GDP_Man_Dehyd"/>
    <property type="match status" value="1"/>
</dbReference>
<evidence type="ECO:0000313" key="2">
    <source>
        <dbReference type="EMBL" id="MBN2067702.1"/>
    </source>
</evidence>
<dbReference type="Gene3D" id="3.40.50.720">
    <property type="entry name" value="NAD(P)-binding Rossmann-like Domain"/>
    <property type="match status" value="1"/>
</dbReference>
<dbReference type="EMBL" id="JAFGDB010000076">
    <property type="protein sequence ID" value="MBN2067702.1"/>
    <property type="molecule type" value="Genomic_DNA"/>
</dbReference>
<dbReference type="InterPro" id="IPR036291">
    <property type="entry name" value="NAD(P)-bd_dom_sf"/>
</dbReference>
<dbReference type="SUPFAM" id="SSF51735">
    <property type="entry name" value="NAD(P)-binding Rossmann-fold domains"/>
    <property type="match status" value="1"/>
</dbReference>
<dbReference type="PANTHER" id="PTHR43000">
    <property type="entry name" value="DTDP-D-GLUCOSE 4,6-DEHYDRATASE-RELATED"/>
    <property type="match status" value="1"/>
</dbReference>
<proteinExistence type="predicted"/>
<protein>
    <submittedName>
        <fullName evidence="2">GDP-mannose 4,6-dehydratase</fullName>
    </submittedName>
</protein>
<accession>A0A938YX18</accession>
<gene>
    <name evidence="2" type="ORF">JW744_04500</name>
</gene>
<reference evidence="2" key="1">
    <citation type="submission" date="2021-01" db="EMBL/GenBank/DDBJ databases">
        <title>Active Sulfur Cycling in an Early Earth Analoge.</title>
        <authorList>
            <person name="Hahn C.R."/>
            <person name="Youssef N.H."/>
            <person name="Elshahed M."/>
        </authorList>
    </citation>
    <scope>NUCLEOTIDE SEQUENCE</scope>
    <source>
        <strain evidence="2">Zod_Metabat.1151</strain>
    </source>
</reference>
<organism evidence="2 3">
    <name type="scientific">Candidatus Iainarchaeum sp</name>
    <dbReference type="NCBI Taxonomy" id="3101447"/>
    <lineage>
        <taxon>Archaea</taxon>
        <taxon>Candidatus Iainarchaeota</taxon>
        <taxon>Candidatus Iainarchaeia</taxon>
        <taxon>Candidatus Iainarchaeales</taxon>
        <taxon>Candidatus Iainarchaeaceae</taxon>
        <taxon>Candidatus Iainarchaeum</taxon>
    </lineage>
</organism>
<evidence type="ECO:0000259" key="1">
    <source>
        <dbReference type="Pfam" id="PF16363"/>
    </source>
</evidence>
<dbReference type="Gene3D" id="3.90.25.10">
    <property type="entry name" value="UDP-galactose 4-epimerase, domain 1"/>
    <property type="match status" value="1"/>
</dbReference>
<sequence>MEKILITGVNGFVGSHLCDLILEKGYGEITGLIRTKNANMENIAHIKDRLNLLVSDISDYHSISKAIEESEPDIIFHLAAQSFVPASWRAPIETMNANVMGSLNLFEAVRNSKSNPVIQIAGSSEEYGYVAESELPITELQELRPLSPYGVSKAAMDLLGYQYNKSYGLKIIRTRAFNHTGPRRGEVFVCSDWSKQIVEIEKGKKKPVMLVGNLDPKRDFSDVRDIVKAYWLAVKKCEPGEVYNICQENTIKMKGILDLLLSMTGKKISIEQDPKRMRPSDVPVLYGSCKKFREKTGWKPEIEFKQTLEDIMQYWRERL</sequence>
<dbReference type="CDD" id="cd05260">
    <property type="entry name" value="GDP_MD_SDR_e"/>
    <property type="match status" value="1"/>
</dbReference>
<name>A0A938YX18_9ARCH</name>
<comment type="caution">
    <text evidence="2">The sequence shown here is derived from an EMBL/GenBank/DDBJ whole genome shotgun (WGS) entry which is preliminary data.</text>
</comment>
<feature type="domain" description="NAD(P)-binding" evidence="1">
    <location>
        <begin position="5"/>
        <end position="310"/>
    </location>
</feature>
<dbReference type="InterPro" id="IPR016040">
    <property type="entry name" value="NAD(P)-bd_dom"/>
</dbReference>